<dbReference type="InterPro" id="IPR005828">
    <property type="entry name" value="MFS_sugar_transport-like"/>
</dbReference>
<sequence>MSATPPLAASTVDPARQRRDSRRAQAASFLGTTVEFYDFLLYASAAGLVFPKVFFGQLDPRLGATLSFVILLSGYLARPLGGLVFGHFGDRFGRKNVLFVTLLLMGLVSVGIGLLPTYGAIGIAAPLALVGLRVIQGLAMGGEWGGATLMSMEHAGEKSRGLGASIATVGGPAGAVLATVVLALFSRMPDAQFLDWGWRIPFLMSAVIVLIGLYLRLRVTESPDFQKALEAAADAHDSALPLATVVTKFPGQVILGTLAGAAPLAVQGLLGSFMVPFVVSQHIVDRQSALLMLAAGYLAQIPTLMLFAHLSDRFGRRPVMIAAGVVSAALIFPVFGLFTSRQPVLVLVAFLVGLMIVQSSMFGPLGAFLSEKFSTEARYTGASLSYQLGSIAGAGTIPLIATSLVTPAHGLSYLGWYMIGLFVLALAAVLLSRETAGKALPGSVATDRATDGDPEPEFQSV</sequence>
<evidence type="ECO:0000256" key="5">
    <source>
        <dbReference type="ARBA" id="ARBA00022989"/>
    </source>
</evidence>
<dbReference type="PANTHER" id="PTHR43045">
    <property type="entry name" value="SHIKIMATE TRANSPORTER"/>
    <property type="match status" value="1"/>
</dbReference>
<dbReference type="AlphaFoldDB" id="A0A5Q2FF15"/>
<evidence type="ECO:0000256" key="4">
    <source>
        <dbReference type="ARBA" id="ARBA00022692"/>
    </source>
</evidence>
<feature type="transmembrane region" description="Helical" evidence="7">
    <location>
        <begin position="319"/>
        <end position="338"/>
    </location>
</feature>
<gene>
    <name evidence="9" type="ORF">Rai3103_08425</name>
</gene>
<feature type="transmembrane region" description="Helical" evidence="7">
    <location>
        <begin position="413"/>
        <end position="431"/>
    </location>
</feature>
<dbReference type="GO" id="GO:0005886">
    <property type="term" value="C:plasma membrane"/>
    <property type="evidence" value="ECO:0007669"/>
    <property type="project" value="UniProtKB-SubCell"/>
</dbReference>
<proteinExistence type="predicted"/>
<dbReference type="Pfam" id="PF00083">
    <property type="entry name" value="Sugar_tr"/>
    <property type="match status" value="1"/>
</dbReference>
<keyword evidence="3" id="KW-1003">Cell membrane</keyword>
<protein>
    <submittedName>
        <fullName evidence="9">MFS transporter</fullName>
    </submittedName>
</protein>
<dbReference type="InterPro" id="IPR020846">
    <property type="entry name" value="MFS_dom"/>
</dbReference>
<dbReference type="KEGG" id="rain:Rai3103_08425"/>
<evidence type="ECO:0000313" key="10">
    <source>
        <dbReference type="Proteomes" id="UP000386847"/>
    </source>
</evidence>
<keyword evidence="5 7" id="KW-1133">Transmembrane helix</keyword>
<feature type="domain" description="Major facilitator superfamily (MFS) profile" evidence="8">
    <location>
        <begin position="24"/>
        <end position="437"/>
    </location>
</feature>
<feature type="transmembrane region" description="Helical" evidence="7">
    <location>
        <begin position="26"/>
        <end position="50"/>
    </location>
</feature>
<feature type="transmembrane region" description="Helical" evidence="7">
    <location>
        <begin position="289"/>
        <end position="307"/>
    </location>
</feature>
<evidence type="ECO:0000256" key="1">
    <source>
        <dbReference type="ARBA" id="ARBA00004651"/>
    </source>
</evidence>
<keyword evidence="10" id="KW-1185">Reference proteome</keyword>
<evidence type="ECO:0000256" key="6">
    <source>
        <dbReference type="ARBA" id="ARBA00023136"/>
    </source>
</evidence>
<feature type="transmembrane region" description="Helical" evidence="7">
    <location>
        <begin position="253"/>
        <end position="277"/>
    </location>
</feature>
<dbReference type="RefSeq" id="WP_153572223.1">
    <property type="nucleotide sequence ID" value="NZ_CP045725.1"/>
</dbReference>
<dbReference type="Gene3D" id="1.20.1250.20">
    <property type="entry name" value="MFS general substrate transporter like domains"/>
    <property type="match status" value="2"/>
</dbReference>
<dbReference type="InterPro" id="IPR036259">
    <property type="entry name" value="MFS_trans_sf"/>
</dbReference>
<comment type="subcellular location">
    <subcellularLocation>
        <location evidence="1">Cell membrane</location>
        <topology evidence="1">Multi-pass membrane protein</topology>
    </subcellularLocation>
</comment>
<organism evidence="9 10">
    <name type="scientific">Raineyella fluvialis</name>
    <dbReference type="NCBI Taxonomy" id="2662261"/>
    <lineage>
        <taxon>Bacteria</taxon>
        <taxon>Bacillati</taxon>
        <taxon>Actinomycetota</taxon>
        <taxon>Actinomycetes</taxon>
        <taxon>Propionibacteriales</taxon>
        <taxon>Propionibacteriaceae</taxon>
        <taxon>Raineyella</taxon>
    </lineage>
</organism>
<keyword evidence="6 7" id="KW-0472">Membrane</keyword>
<feature type="transmembrane region" description="Helical" evidence="7">
    <location>
        <begin position="198"/>
        <end position="217"/>
    </location>
</feature>
<dbReference type="PROSITE" id="PS50850">
    <property type="entry name" value="MFS"/>
    <property type="match status" value="1"/>
</dbReference>
<keyword evidence="4 7" id="KW-0812">Transmembrane</keyword>
<evidence type="ECO:0000259" key="8">
    <source>
        <dbReference type="PROSITE" id="PS50850"/>
    </source>
</evidence>
<keyword evidence="2" id="KW-0813">Transport</keyword>
<evidence type="ECO:0000256" key="3">
    <source>
        <dbReference type="ARBA" id="ARBA00022475"/>
    </source>
</evidence>
<feature type="transmembrane region" description="Helical" evidence="7">
    <location>
        <begin position="162"/>
        <end position="186"/>
    </location>
</feature>
<feature type="transmembrane region" description="Helical" evidence="7">
    <location>
        <begin position="344"/>
        <end position="369"/>
    </location>
</feature>
<evidence type="ECO:0000313" key="9">
    <source>
        <dbReference type="EMBL" id="QGF23693.1"/>
    </source>
</evidence>
<dbReference type="InterPro" id="IPR011701">
    <property type="entry name" value="MFS"/>
</dbReference>
<accession>A0A5Q2FF15</accession>
<evidence type="ECO:0000256" key="7">
    <source>
        <dbReference type="SAM" id="Phobius"/>
    </source>
</evidence>
<feature type="transmembrane region" description="Helical" evidence="7">
    <location>
        <begin position="381"/>
        <end position="401"/>
    </location>
</feature>
<name>A0A5Q2FF15_9ACTN</name>
<feature type="transmembrane region" description="Helical" evidence="7">
    <location>
        <begin position="97"/>
        <end position="115"/>
    </location>
</feature>
<evidence type="ECO:0000256" key="2">
    <source>
        <dbReference type="ARBA" id="ARBA00022448"/>
    </source>
</evidence>
<dbReference type="SUPFAM" id="SSF103473">
    <property type="entry name" value="MFS general substrate transporter"/>
    <property type="match status" value="1"/>
</dbReference>
<dbReference type="Proteomes" id="UP000386847">
    <property type="component" value="Chromosome"/>
</dbReference>
<feature type="transmembrane region" description="Helical" evidence="7">
    <location>
        <begin position="62"/>
        <end position="85"/>
    </location>
</feature>
<dbReference type="EMBL" id="CP045725">
    <property type="protein sequence ID" value="QGF23693.1"/>
    <property type="molecule type" value="Genomic_DNA"/>
</dbReference>
<dbReference type="Pfam" id="PF07690">
    <property type="entry name" value="MFS_1"/>
    <property type="match status" value="1"/>
</dbReference>
<dbReference type="PANTHER" id="PTHR43045:SF1">
    <property type="entry name" value="SHIKIMATE TRANSPORTER"/>
    <property type="match status" value="1"/>
</dbReference>
<dbReference type="CDD" id="cd17369">
    <property type="entry name" value="MFS_ShiA_like"/>
    <property type="match status" value="1"/>
</dbReference>
<reference evidence="9 10" key="1">
    <citation type="submission" date="2019-10" db="EMBL/GenBank/DDBJ databases">
        <title>Genomic analysis of Raineyella sp. CBA3103.</title>
        <authorList>
            <person name="Roh S.W."/>
        </authorList>
    </citation>
    <scope>NUCLEOTIDE SEQUENCE [LARGE SCALE GENOMIC DNA]</scope>
    <source>
        <strain evidence="9 10">CBA3103</strain>
    </source>
</reference>
<dbReference type="GO" id="GO:0022857">
    <property type="term" value="F:transmembrane transporter activity"/>
    <property type="evidence" value="ECO:0007669"/>
    <property type="project" value="InterPro"/>
</dbReference>